<dbReference type="KEGG" id="pda:103721293"/>
<evidence type="ECO:0000259" key="3">
    <source>
        <dbReference type="Pfam" id="PF14309"/>
    </source>
</evidence>
<evidence type="ECO:0000313" key="6">
    <source>
        <dbReference type="RefSeq" id="XP_008809661.1"/>
    </source>
</evidence>
<feature type="region of interest" description="Disordered" evidence="1">
    <location>
        <begin position="803"/>
        <end position="822"/>
    </location>
</feature>
<feature type="region of interest" description="Disordered" evidence="1">
    <location>
        <begin position="359"/>
        <end position="388"/>
    </location>
</feature>
<feature type="compositionally biased region" description="Polar residues" evidence="1">
    <location>
        <begin position="769"/>
        <end position="791"/>
    </location>
</feature>
<reference evidence="5" key="1">
    <citation type="journal article" date="2019" name="Nat. Commun.">
        <title>Genome-wide association mapping of date palm fruit traits.</title>
        <authorList>
            <person name="Hazzouri K.M."/>
            <person name="Gros-Balthazard M."/>
            <person name="Flowers J.M."/>
            <person name="Copetti D."/>
            <person name="Lemansour A."/>
            <person name="Lebrun M."/>
            <person name="Masmoudi K."/>
            <person name="Ferrand S."/>
            <person name="Dhar M.I."/>
            <person name="Fresquez Z.A."/>
            <person name="Rosas U."/>
            <person name="Zhang J."/>
            <person name="Talag J."/>
            <person name="Lee S."/>
            <person name="Kudrna D."/>
            <person name="Powell R.F."/>
            <person name="Leitch I.J."/>
            <person name="Krueger R.R."/>
            <person name="Wing R.A."/>
            <person name="Amiri K.M.A."/>
            <person name="Purugganan M.D."/>
        </authorList>
    </citation>
    <scope>NUCLEOTIDE SEQUENCE [LARGE SCALE GENOMIC DNA]</scope>
    <source>
        <strain evidence="5">cv. Khalas</strain>
    </source>
</reference>
<feature type="region of interest" description="Disordered" evidence="1">
    <location>
        <begin position="725"/>
        <end position="791"/>
    </location>
</feature>
<feature type="domain" description="DUF4378" evidence="3">
    <location>
        <begin position="833"/>
        <end position="996"/>
    </location>
</feature>
<dbReference type="GeneID" id="103721293"/>
<dbReference type="AlphaFoldDB" id="A0A8B7CZA2"/>
<dbReference type="Proteomes" id="UP000228380">
    <property type="component" value="Chromosome 2"/>
</dbReference>
<feature type="region of interest" description="Disordered" evidence="1">
    <location>
        <begin position="648"/>
        <end position="674"/>
    </location>
</feature>
<dbReference type="PANTHER" id="PTHR46634:SF3">
    <property type="entry name" value="M REDUCTASE II SUBUNIT GAMMA, PUTATIVE (DUF3741)-RELATED"/>
    <property type="match status" value="1"/>
</dbReference>
<accession>A0A8B7CZA2</accession>
<feature type="compositionally biased region" description="Polar residues" evidence="1">
    <location>
        <begin position="728"/>
        <end position="756"/>
    </location>
</feature>
<evidence type="ECO:0000259" key="4">
    <source>
        <dbReference type="Pfam" id="PF14383"/>
    </source>
</evidence>
<proteinExistence type="predicted"/>
<evidence type="ECO:0000313" key="5">
    <source>
        <dbReference type="Proteomes" id="UP000228380"/>
    </source>
</evidence>
<name>A0A8B7CZA2_PHODC</name>
<sequence length="1007" mass="111859">MEEAAEELFWGIKEGAVMSGFQQRKVQDLQKPFPSCMGRMINIFDLSSTGMAGTKLLTDKAHRDGSPVHRNQPDVKKALHPAGLYVDGKQTSVQIASDLRKSSSIKKSGGTLVKMLIAQEMSKQTELNRKPPSVVARLMGLDDDLPATKPVLVANKRNTQEGYSRTTLTGPFQGHKQQEDVYFNKPMPCENAHEKMEYRDVFEVWQQPSRTNRIKDQPLQKGRYNKDQNEKRMALVRQKFMEAKRLATDERLLQSKEFQDALEVLSSNKDLFIKFLEEPNSLFSKQIRELYMVPPAPQTQCITVLKPSKTVETQGEKLVKKQQYPRVDEGGWETNKPYWSKRFTNSEAESMSQPTRIVVLKPSPGKPHDMKTKVNSRIMSPEPPQQSDVYESLEDNEAIDPREVAKGTTQQMRESLSCHRRDDSLLSSLYSNGYGGDESSFCKSENDYMGDEDGSNSDLEIVTPTSQHSWDYVNRFGSPFSVSSFGRASCSPESSVIREAKKRLSERLALVASNGTGQEQMQMPRSSSTLGEMLAIPGVKKEEGGVGGLTSSSSKLFGGDDELRAPAACSSIGRTNIGDGQCPPLTLSRSKSVPVLSSVLENIGLSFEASNSEINKPIATKEVAKSKNEKSSFRGKVSSFFFPKRREKPIPSPLVGSDDRCHSGSVETIVDKNDDLSKSVHNSLLMESPPVNLEEESACTAPPTLPSDGSRQGYFSCQATLSLEEPRTSGNLSQNQEKFRSSKNSGTNCDQPSPTSVLDAPFEDDANDNVVQSSESANAGQQQALSRSSPFESVARSLAWDDTRQETLTTDPSKLNRALSKADNEEQERFMLVQKLLSSAGLNSEKSDMVFASWHSVDSPLDPILLDKFLDRKEEEAKSRERRSNQRLLFDCVNAALLEIGRTTLLSAYPWKGAYHHAQKNTSPGTPFAVEVWGLLRNWFSGEGKHVTCEADNSNLLMDRVLRREVEGRGWAESLRSEIDEISIEIGGEVLEDLVRDALVDFAGTCL</sequence>
<dbReference type="Pfam" id="PF14309">
    <property type="entry name" value="DUF4378"/>
    <property type="match status" value="1"/>
</dbReference>
<dbReference type="InterPro" id="IPR022212">
    <property type="entry name" value="DUF3741"/>
</dbReference>
<gene>
    <name evidence="6" type="primary">LOC103721293</name>
</gene>
<dbReference type="InterPro" id="IPR032795">
    <property type="entry name" value="DUF3741-assoc"/>
</dbReference>
<protein>
    <submittedName>
        <fullName evidence="6">Uncharacterized protein LOC103721293 isoform X1</fullName>
    </submittedName>
</protein>
<evidence type="ECO:0000259" key="2">
    <source>
        <dbReference type="Pfam" id="PF12552"/>
    </source>
</evidence>
<feature type="domain" description="DUF3741" evidence="2">
    <location>
        <begin position="237"/>
        <end position="281"/>
    </location>
</feature>
<dbReference type="RefSeq" id="XP_008809661.1">
    <property type="nucleotide sequence ID" value="XM_008811439.3"/>
</dbReference>
<feature type="domain" description="DUF3741" evidence="4">
    <location>
        <begin position="129"/>
        <end position="142"/>
    </location>
</feature>
<feature type="region of interest" description="Disordered" evidence="1">
    <location>
        <begin position="689"/>
        <end position="713"/>
    </location>
</feature>
<evidence type="ECO:0000256" key="1">
    <source>
        <dbReference type="SAM" id="MobiDB-lite"/>
    </source>
</evidence>
<dbReference type="Pfam" id="PF14383">
    <property type="entry name" value="VARLMGL"/>
    <property type="match status" value="1"/>
</dbReference>
<dbReference type="InterPro" id="IPR025486">
    <property type="entry name" value="DUF4378"/>
</dbReference>
<keyword evidence="5" id="KW-1185">Reference proteome</keyword>
<reference evidence="6" key="2">
    <citation type="submission" date="2025-08" db="UniProtKB">
        <authorList>
            <consortium name="RefSeq"/>
        </authorList>
    </citation>
    <scope>IDENTIFICATION</scope>
    <source>
        <tissue evidence="6">Young leaves</tissue>
    </source>
</reference>
<organism evidence="5 6">
    <name type="scientific">Phoenix dactylifera</name>
    <name type="common">Date palm</name>
    <dbReference type="NCBI Taxonomy" id="42345"/>
    <lineage>
        <taxon>Eukaryota</taxon>
        <taxon>Viridiplantae</taxon>
        <taxon>Streptophyta</taxon>
        <taxon>Embryophyta</taxon>
        <taxon>Tracheophyta</taxon>
        <taxon>Spermatophyta</taxon>
        <taxon>Magnoliopsida</taxon>
        <taxon>Liliopsida</taxon>
        <taxon>Arecaceae</taxon>
        <taxon>Coryphoideae</taxon>
        <taxon>Phoeniceae</taxon>
        <taxon>Phoenix</taxon>
    </lineage>
</organism>
<dbReference type="PANTHER" id="PTHR46634">
    <property type="entry name" value="M REDUCTASE II SUBUNIT GAMMA, PUTATIVE (DUF3741)-RELATED"/>
    <property type="match status" value="1"/>
</dbReference>
<dbReference type="OrthoDB" id="1932693at2759"/>
<dbReference type="Pfam" id="PF12552">
    <property type="entry name" value="DUF3741"/>
    <property type="match status" value="1"/>
</dbReference>